<sequence length="159" mass="19522">MTYHTMYMAYKGKFKPKHTKKYKGDPTQIIYRSLWEKKFMEYCDLTENISQWQSEEFWIPYKNPLDRKMHRYFPDFFIKYQDANGKKRSVVIEVKPKKQCKSPPKNPKKRTKAWAHDVQTWVINQAKWEAAEQYCADRKYEFKIMTEDDLGISHDRRRY</sequence>
<dbReference type="InterPro" id="IPR046390">
    <property type="entry name" value="NUCL_HEAD_T4"/>
</dbReference>
<dbReference type="KEGG" id="vg:10328577"/>
<dbReference type="HAMAP" id="MF_04160">
    <property type="entry name" value="NUCL_HEAD_T4"/>
    <property type="match status" value="1"/>
</dbReference>
<dbReference type="Pfam" id="PF08722">
    <property type="entry name" value="Tn7_TnsA-like_N"/>
    <property type="match status" value="1"/>
</dbReference>
<feature type="domain" description="TnsA endonuclease N-terminal" evidence="2">
    <location>
        <begin position="47"/>
        <end position="147"/>
    </location>
</feature>
<feature type="active site" evidence="1">
    <location>
        <position position="36"/>
    </location>
</feature>
<proteinExistence type="inferred from homology"/>
<keyword evidence="4" id="KW-1185">Reference proteome</keyword>
<keyword evidence="1" id="KW-0540">Nuclease</keyword>
<evidence type="ECO:0000256" key="1">
    <source>
        <dbReference type="HAMAP-Rule" id="MF_04160"/>
    </source>
</evidence>
<feature type="active site" evidence="1">
    <location>
        <position position="95"/>
    </location>
</feature>
<dbReference type="OrthoDB" id="13184at10239"/>
<keyword evidence="1" id="KW-0378">Hydrolase</keyword>
<dbReference type="Proteomes" id="UP000006527">
    <property type="component" value="Segment"/>
</dbReference>
<comment type="function">
    <text evidence="1">During phage morphogenesis, plays an essential role in the head-tail joining step. The associated nuclease activity is essential for morphogenesis, possibly by cleaving packaged DNA to enable the joining of heads to tails. Displays both exo- and endonuclease activity.</text>
</comment>
<evidence type="ECO:0000313" key="4">
    <source>
        <dbReference type="Proteomes" id="UP000006527"/>
    </source>
</evidence>
<dbReference type="EC" id="3.1.-.-" evidence="1"/>
<dbReference type="Gene3D" id="3.40.91.30">
    <property type="match status" value="1"/>
</dbReference>
<dbReference type="EMBL" id="GU071098">
    <property type="protein sequence ID" value="ADO98074.1"/>
    <property type="molecule type" value="Genomic_DNA"/>
</dbReference>
<gene>
    <name evidence="3" type="primary">gp4</name>
    <name evidence="3" type="ORF">SSSM7_008</name>
</gene>
<dbReference type="GO" id="GO:0004519">
    <property type="term" value="F:endonuclease activity"/>
    <property type="evidence" value="ECO:0007669"/>
    <property type="project" value="UniProtKB-UniRule"/>
</dbReference>
<feature type="active site" evidence="1">
    <location>
        <position position="75"/>
    </location>
</feature>
<evidence type="ECO:0000259" key="2">
    <source>
        <dbReference type="Pfam" id="PF08722"/>
    </source>
</evidence>
<comment type="similarity">
    <text evidence="1">Belongs to the Caudovirales head completion nuclease family.</text>
</comment>
<evidence type="ECO:0000313" key="3">
    <source>
        <dbReference type="EMBL" id="ADO98074.1"/>
    </source>
</evidence>
<keyword evidence="1" id="KW-0269">Exonuclease</keyword>
<accession>E3SKS6</accession>
<reference evidence="3 4" key="1">
    <citation type="journal article" date="2010" name="Environ. Microbiol.">
        <title>Genomic analysis of oceanic cyanobacterial myoviruses compared with T4-like myoviruses from diverse hosts and environments.</title>
        <authorList>
            <person name="Sullivan M.B."/>
            <person name="Huang K.H."/>
            <person name="Ignacio-Espinoza J.C."/>
            <person name="Berlin A.M."/>
            <person name="Kelly L."/>
            <person name="Weigele P.R."/>
            <person name="DeFrancesco A.S."/>
            <person name="Kern S.E."/>
            <person name="Thompson L.R."/>
            <person name="Young S."/>
            <person name="Yandava C."/>
            <person name="Fu R."/>
            <person name="Krastins B."/>
            <person name="Chase M."/>
            <person name="Sarracino D."/>
            <person name="Osburne M.S."/>
            <person name="Henn M.R."/>
            <person name="Chisholm S.W."/>
        </authorList>
    </citation>
    <scope>NUCLEOTIDE SEQUENCE [LARGE SCALE GENOMIC DNA]</scope>
    <source>
        <strain evidence="3">8109-3</strain>
    </source>
</reference>
<organism evidence="3 4">
    <name type="scientific">Synechococcus phage S-SSM7</name>
    <dbReference type="NCBI Taxonomy" id="445686"/>
    <lineage>
        <taxon>Viruses</taxon>
        <taxon>Duplodnaviria</taxon>
        <taxon>Heunggongvirae</taxon>
        <taxon>Uroviricota</taxon>
        <taxon>Caudoviricetes</taxon>
        <taxon>Pantevenvirales</taxon>
        <taxon>Kyanoviridae</taxon>
        <taxon>Lipsvirus</taxon>
        <taxon>Lipsvirus ssm7</taxon>
    </lineage>
</organism>
<dbReference type="RefSeq" id="YP_004324061.1">
    <property type="nucleotide sequence ID" value="NC_015287.1"/>
</dbReference>
<name>E3SKS6_9CAUD</name>
<keyword evidence="1" id="KW-0255">Endonuclease</keyword>
<protein>
    <recommendedName>
        <fullName evidence="1">Head completion nuclease</fullName>
        <ecNumber evidence="1">3.1.-.-</ecNumber>
    </recommendedName>
</protein>
<dbReference type="GO" id="GO:0004527">
    <property type="term" value="F:exonuclease activity"/>
    <property type="evidence" value="ECO:0007669"/>
    <property type="project" value="UniProtKB-UniRule"/>
</dbReference>
<dbReference type="InterPro" id="IPR014833">
    <property type="entry name" value="TnsA_N"/>
</dbReference>
<dbReference type="GeneID" id="10328577"/>